<dbReference type="RefSeq" id="WP_241462392.1">
    <property type="nucleotide sequence ID" value="NZ_JJMU01000024.1"/>
</dbReference>
<dbReference type="NCBIfam" id="NF037970">
    <property type="entry name" value="vanZ_1"/>
    <property type="match status" value="1"/>
</dbReference>
<keyword evidence="1" id="KW-0472">Membrane</keyword>
<gene>
    <name evidence="2" type="ORF">DI53_1476</name>
</gene>
<reference evidence="2 3" key="2">
    <citation type="journal article" date="2015" name="PLoS ONE">
        <title>Whole-Genome Optical Mapping and Finished Genome Sequence of Sphingobacterium deserti sp. nov., a New Species Isolated from the Western Desert of China.</title>
        <authorList>
            <person name="Teng C."/>
            <person name="Zhou Z."/>
            <person name="Molnar I."/>
            <person name="Li X."/>
            <person name="Tang R."/>
            <person name="Chen M."/>
            <person name="Wang L."/>
            <person name="Su S."/>
            <person name="Zhang W."/>
            <person name="Lin M."/>
        </authorList>
    </citation>
    <scope>NUCLEOTIDE SEQUENCE [LARGE SCALE GENOMIC DNA]</scope>
    <source>
        <strain evidence="3">ACCC05744</strain>
    </source>
</reference>
<sequence>MRFLWLMLRFLYNYSLAILWGILMLLLMGLPSSDLPNTNYFEGFDKLAHCGFFFVFTTLLLRGGILQGKGRGSKFKTFFIVLIITSALAFGTEAIQLYFSFGRMADWWDIFADYMGIGMALLSYLLLHQRKQAY</sequence>
<keyword evidence="1" id="KW-1133">Transmembrane helix</keyword>
<dbReference type="AlphaFoldDB" id="A0A0B8T0W9"/>
<evidence type="ECO:0000256" key="1">
    <source>
        <dbReference type="SAM" id="Phobius"/>
    </source>
</evidence>
<feature type="transmembrane region" description="Helical" evidence="1">
    <location>
        <begin position="46"/>
        <end position="65"/>
    </location>
</feature>
<dbReference type="STRING" id="1229276.DI53_1476"/>
<keyword evidence="3" id="KW-1185">Reference proteome</keyword>
<protein>
    <submittedName>
        <fullName evidence="2">VanZ family protein</fullName>
    </submittedName>
</protein>
<evidence type="ECO:0000313" key="2">
    <source>
        <dbReference type="EMBL" id="KGE14447.1"/>
    </source>
</evidence>
<dbReference type="PATRIC" id="fig|1229276.3.peg.1528"/>
<reference evidence="3" key="1">
    <citation type="submission" date="2014-04" db="EMBL/GenBank/DDBJ databases">
        <title>Whole-Genome optical mapping and complete genome sequence of Sphingobacterium deserti sp. nov., a new spaces isolated from desert in the west of China.</title>
        <authorList>
            <person name="Teng C."/>
            <person name="Zhou Z."/>
            <person name="Li X."/>
            <person name="Chen M."/>
            <person name="Lin M."/>
            <person name="Wang L."/>
            <person name="Su S."/>
            <person name="Zhang C."/>
            <person name="Zhang W."/>
        </authorList>
    </citation>
    <scope>NUCLEOTIDE SEQUENCE [LARGE SCALE GENOMIC DNA]</scope>
    <source>
        <strain evidence="3">ACCC05744</strain>
    </source>
</reference>
<proteinExistence type="predicted"/>
<feature type="transmembrane region" description="Helical" evidence="1">
    <location>
        <begin position="12"/>
        <end position="31"/>
    </location>
</feature>
<keyword evidence="1" id="KW-0812">Transmembrane</keyword>
<comment type="caution">
    <text evidence="2">The sequence shown here is derived from an EMBL/GenBank/DDBJ whole genome shotgun (WGS) entry which is preliminary data.</text>
</comment>
<organism evidence="2 3">
    <name type="scientific">Sphingobacterium deserti</name>
    <dbReference type="NCBI Taxonomy" id="1229276"/>
    <lineage>
        <taxon>Bacteria</taxon>
        <taxon>Pseudomonadati</taxon>
        <taxon>Bacteroidota</taxon>
        <taxon>Sphingobacteriia</taxon>
        <taxon>Sphingobacteriales</taxon>
        <taxon>Sphingobacteriaceae</taxon>
        <taxon>Sphingobacterium</taxon>
    </lineage>
</organism>
<feature type="transmembrane region" description="Helical" evidence="1">
    <location>
        <begin position="107"/>
        <end position="127"/>
    </location>
</feature>
<accession>A0A0B8T0W9</accession>
<dbReference type="eggNOG" id="COG5652">
    <property type="taxonomic scope" value="Bacteria"/>
</dbReference>
<dbReference type="EMBL" id="JJMU01000024">
    <property type="protein sequence ID" value="KGE14447.1"/>
    <property type="molecule type" value="Genomic_DNA"/>
</dbReference>
<feature type="transmembrane region" description="Helical" evidence="1">
    <location>
        <begin position="77"/>
        <end position="101"/>
    </location>
</feature>
<dbReference type="Proteomes" id="UP000031802">
    <property type="component" value="Unassembled WGS sequence"/>
</dbReference>
<name>A0A0B8T0W9_9SPHI</name>
<evidence type="ECO:0000313" key="3">
    <source>
        <dbReference type="Proteomes" id="UP000031802"/>
    </source>
</evidence>